<dbReference type="OrthoDB" id="9764035at2"/>
<proteinExistence type="inferred from homology"/>
<evidence type="ECO:0000256" key="4">
    <source>
        <dbReference type="ARBA" id="ARBA00022840"/>
    </source>
</evidence>
<accession>A0A1I5E7S9</accession>
<dbReference type="PANTHER" id="PTHR43873">
    <property type="entry name" value="COBYRINATE A,C-DIAMIDE SYNTHASE"/>
    <property type="match status" value="1"/>
</dbReference>
<comment type="cofactor">
    <cofactor evidence="1 7">
        <name>Mg(2+)</name>
        <dbReference type="ChEBI" id="CHEBI:18420"/>
    </cofactor>
</comment>
<evidence type="ECO:0000256" key="5">
    <source>
        <dbReference type="ARBA" id="ARBA00022842"/>
    </source>
</evidence>
<dbReference type="EMBL" id="FOWD01000008">
    <property type="protein sequence ID" value="SFO07658.1"/>
    <property type="molecule type" value="Genomic_DNA"/>
</dbReference>
<keyword evidence="4 7" id="KW-0067">ATP-binding</keyword>
<keyword evidence="3 7" id="KW-0547">Nucleotide-binding</keyword>
<evidence type="ECO:0000256" key="2">
    <source>
        <dbReference type="ARBA" id="ARBA00022598"/>
    </source>
</evidence>
<dbReference type="EC" id="6.3.5.11" evidence="7"/>
<evidence type="ECO:0000256" key="3">
    <source>
        <dbReference type="ARBA" id="ARBA00022741"/>
    </source>
</evidence>
<feature type="site" description="Increases nucleophilicity of active site Cys" evidence="7">
    <location>
        <position position="429"/>
    </location>
</feature>
<dbReference type="UniPathway" id="UPA00148">
    <property type="reaction ID" value="UER00231"/>
</dbReference>
<dbReference type="SUPFAM" id="SSF52317">
    <property type="entry name" value="Class I glutamine amidotransferase-like"/>
    <property type="match status" value="1"/>
</dbReference>
<dbReference type="Pfam" id="PF07685">
    <property type="entry name" value="GATase_3"/>
    <property type="match status" value="1"/>
</dbReference>
<evidence type="ECO:0000256" key="1">
    <source>
        <dbReference type="ARBA" id="ARBA00001946"/>
    </source>
</evidence>
<dbReference type="CDD" id="cd05388">
    <property type="entry name" value="CobB_N"/>
    <property type="match status" value="1"/>
</dbReference>
<evidence type="ECO:0000259" key="8">
    <source>
        <dbReference type="Pfam" id="PF01656"/>
    </source>
</evidence>
<comment type="function">
    <text evidence="7">Catalyzes the ATP-dependent amidation of the two carboxylate groups at positions a and c of cobyrinate, using either L-glutamine or ammonia as the nitrogen source.</text>
</comment>
<dbReference type="Gene3D" id="3.40.50.880">
    <property type="match status" value="1"/>
</dbReference>
<dbReference type="InterPro" id="IPR027417">
    <property type="entry name" value="P-loop_NTPase"/>
</dbReference>
<evidence type="ECO:0000256" key="7">
    <source>
        <dbReference type="HAMAP-Rule" id="MF_00027"/>
    </source>
</evidence>
<dbReference type="GO" id="GO:0009236">
    <property type="term" value="P:cobalamin biosynthetic process"/>
    <property type="evidence" value="ECO:0007669"/>
    <property type="project" value="UniProtKB-UniRule"/>
</dbReference>
<dbReference type="SUPFAM" id="SSF52540">
    <property type="entry name" value="P-loop containing nucleoside triphosphate hydrolases"/>
    <property type="match status" value="1"/>
</dbReference>
<evidence type="ECO:0000256" key="6">
    <source>
        <dbReference type="ARBA" id="ARBA00022962"/>
    </source>
</evidence>
<dbReference type="HAMAP" id="MF_00027">
    <property type="entry name" value="CobB_CbiA"/>
    <property type="match status" value="1"/>
</dbReference>
<dbReference type="NCBIfam" id="TIGR00379">
    <property type="entry name" value="cobB"/>
    <property type="match status" value="1"/>
</dbReference>
<feature type="active site" description="Nucleophile" evidence="7">
    <location>
        <position position="330"/>
    </location>
</feature>
<evidence type="ECO:0000259" key="9">
    <source>
        <dbReference type="Pfam" id="PF07685"/>
    </source>
</evidence>
<keyword evidence="6 7" id="KW-0315">Glutamine amidotransferase</keyword>
<comment type="catalytic activity">
    <reaction evidence="7">
        <text>cob(II)yrinate + 2 L-glutamine + 2 ATP + 2 H2O = cob(II)yrinate a,c diamide + 2 L-glutamate + 2 ADP + 2 phosphate + 2 H(+)</text>
        <dbReference type="Rhea" id="RHEA:26289"/>
        <dbReference type="ChEBI" id="CHEBI:15377"/>
        <dbReference type="ChEBI" id="CHEBI:15378"/>
        <dbReference type="ChEBI" id="CHEBI:29985"/>
        <dbReference type="ChEBI" id="CHEBI:30616"/>
        <dbReference type="ChEBI" id="CHEBI:43474"/>
        <dbReference type="ChEBI" id="CHEBI:58359"/>
        <dbReference type="ChEBI" id="CHEBI:58537"/>
        <dbReference type="ChEBI" id="CHEBI:58894"/>
        <dbReference type="ChEBI" id="CHEBI:456216"/>
        <dbReference type="EC" id="6.3.5.11"/>
    </reaction>
</comment>
<sequence length="455" mass="51170">MKAPRIMIAAVSSGSGKTLLTCSLLQAMVDCNKKVAAFKCGPDYIDPMFHQKVIGVPSKNLDTYFTDENITRHLFLEEAEGKDISIIEGVMGLYDGLGGIKEEASSYDLAKVTKTPIILVINAHGMGRSVIPLISGFLQYDRSQLIRGVILNNTSKMFYETLKPELEAQIPVPVLGYFPKQKDIRLESRHLGLQMPDEVEDLKEQVKKSADIIKTTVSLDKVMALALQAVELEGEEVKITPQVKNIRIGVARDEAFCFYYEDNLKLLQKLGAQLIYFSPLRDSKLPEHIHGTLLGGGYPELYIEELSGNSRMKTSIKEAIDNGMPSIAECGGFMYLHKSMEDMEGKNFSMVGAIRGSCHYTGKLVRFGYINITEEKEAFLSKNAGIRGHEFHYYDSTENGDSCIAWKPVSGKEWQCIHAGKNYWWGFPHLYYYSNPGYVRCYLERAQEYGKRKSL</sequence>
<feature type="domain" description="CobB/CobQ-like glutamine amidotransferase" evidence="9">
    <location>
        <begin position="247"/>
        <end position="399"/>
    </location>
</feature>
<keyword evidence="7" id="KW-0169">Cobalamin biosynthesis</keyword>
<comment type="pathway">
    <text evidence="7">Cofactor biosynthesis; adenosylcobalamin biosynthesis; cob(II)yrinate a,c-diamide from sirohydrochlorin (anaerobic route): step 10/10.</text>
</comment>
<evidence type="ECO:0000313" key="10">
    <source>
        <dbReference type="EMBL" id="SFO07658.1"/>
    </source>
</evidence>
<dbReference type="STRING" id="1527.SAMN04489757_10879"/>
<dbReference type="InterPro" id="IPR029062">
    <property type="entry name" value="Class_I_gatase-like"/>
</dbReference>
<keyword evidence="11" id="KW-1185">Reference proteome</keyword>
<keyword evidence="2 7" id="KW-0436">Ligase</keyword>
<comment type="miscellaneous">
    <text evidence="7">The a and c carboxylates of cobyrinate are activated for nucleophilic attack via formation of a phosphorylated intermediate by ATP. CbiA catalyzes first the amidation of the c-carboxylate, and then that of the a-carboxylate.</text>
</comment>
<dbReference type="RefSeq" id="WP_091685445.1">
    <property type="nucleotide sequence ID" value="NZ_BAABFM010000072.1"/>
</dbReference>
<name>A0A1I5E7S9_9FIRM</name>
<dbReference type="InterPro" id="IPR002586">
    <property type="entry name" value="CobQ/CobB/MinD/ParA_Nub-bd_dom"/>
</dbReference>
<dbReference type="PROSITE" id="PS51274">
    <property type="entry name" value="GATASE_COBBQ"/>
    <property type="match status" value="1"/>
</dbReference>
<dbReference type="Gene3D" id="3.40.50.300">
    <property type="entry name" value="P-loop containing nucleotide triphosphate hydrolases"/>
    <property type="match status" value="1"/>
</dbReference>
<dbReference type="InterPro" id="IPR011698">
    <property type="entry name" value="GATase_3"/>
</dbReference>
<dbReference type="NCBIfam" id="NF002204">
    <property type="entry name" value="PRK01077.1"/>
    <property type="match status" value="1"/>
</dbReference>
<keyword evidence="5 7" id="KW-0460">Magnesium</keyword>
<dbReference type="AlphaFoldDB" id="A0A1I5E7S9"/>
<evidence type="ECO:0000313" key="11">
    <source>
        <dbReference type="Proteomes" id="UP000198806"/>
    </source>
</evidence>
<dbReference type="Pfam" id="PF01656">
    <property type="entry name" value="CbiA"/>
    <property type="match status" value="1"/>
</dbReference>
<organism evidence="10 11">
    <name type="scientific">Anaerocolumna aminovalerica</name>
    <dbReference type="NCBI Taxonomy" id="1527"/>
    <lineage>
        <taxon>Bacteria</taxon>
        <taxon>Bacillati</taxon>
        <taxon>Bacillota</taxon>
        <taxon>Clostridia</taxon>
        <taxon>Lachnospirales</taxon>
        <taxon>Lachnospiraceae</taxon>
        <taxon>Anaerocolumna</taxon>
    </lineage>
</organism>
<gene>
    <name evidence="7" type="primary">cbiA</name>
    <name evidence="10" type="ORF">SAMN04489757_10879</name>
</gene>
<feature type="domain" description="CobQ/CobB/MinD/ParA nucleotide binding" evidence="8">
    <location>
        <begin position="6"/>
        <end position="191"/>
    </location>
</feature>
<dbReference type="InterPro" id="IPR004484">
    <property type="entry name" value="CbiA/CobB_synth"/>
</dbReference>
<dbReference type="GO" id="GO:0042242">
    <property type="term" value="F:cobyrinic acid a,c-diamide synthase activity"/>
    <property type="evidence" value="ECO:0007669"/>
    <property type="project" value="UniProtKB-UniRule"/>
</dbReference>
<dbReference type="CDD" id="cd03130">
    <property type="entry name" value="GATase1_CobB"/>
    <property type="match status" value="1"/>
</dbReference>
<protein>
    <recommendedName>
        <fullName evidence="7">Cobyrinate a,c-diamide synthase</fullName>
        <ecNumber evidence="7">6.3.5.11</ecNumber>
    </recommendedName>
    <alternativeName>
        <fullName evidence="7">Cobyrinic acid a,c-diamide synthetase</fullName>
    </alternativeName>
</protein>
<comment type="similarity">
    <text evidence="7">Belongs to the CobB/CbiA family.</text>
</comment>
<dbReference type="GO" id="GO:0005524">
    <property type="term" value="F:ATP binding"/>
    <property type="evidence" value="ECO:0007669"/>
    <property type="project" value="UniProtKB-UniRule"/>
</dbReference>
<dbReference type="Proteomes" id="UP000198806">
    <property type="component" value="Unassembled WGS sequence"/>
</dbReference>
<reference evidence="10 11" key="1">
    <citation type="submission" date="2016-10" db="EMBL/GenBank/DDBJ databases">
        <authorList>
            <person name="de Groot N.N."/>
        </authorList>
    </citation>
    <scope>NUCLEOTIDE SEQUENCE [LARGE SCALE GENOMIC DNA]</scope>
    <source>
        <strain evidence="10 11">DSM 1283</strain>
    </source>
</reference>
<comment type="domain">
    <text evidence="7">Comprises of two domains. The C-terminal domain contains the binding site for glutamine and catalyzes the hydrolysis of this substrate to glutamate and ammonia. The N-terminal domain is anticipated to bind ATP and cobyrinate and catalyzes the ultimate synthesis of the diamide product. The ammonia produced via the glutaminase domain is probably translocated to the adjacent domain via a molecular tunnel, where it reacts with an activated intermediate.</text>
</comment>
<dbReference type="PANTHER" id="PTHR43873:SF1">
    <property type="entry name" value="COBYRINATE A,C-DIAMIDE SYNTHASE"/>
    <property type="match status" value="1"/>
</dbReference>